<evidence type="ECO:0000313" key="1">
    <source>
        <dbReference type="EMBL" id="SVB40286.1"/>
    </source>
</evidence>
<reference evidence="1" key="1">
    <citation type="submission" date="2018-05" db="EMBL/GenBank/DDBJ databases">
        <authorList>
            <person name="Lanie J.A."/>
            <person name="Ng W.-L."/>
            <person name="Kazmierczak K.M."/>
            <person name="Andrzejewski T.M."/>
            <person name="Davidsen T.M."/>
            <person name="Wayne K.J."/>
            <person name="Tettelin H."/>
            <person name="Glass J.I."/>
            <person name="Rusch D."/>
            <person name="Podicherti R."/>
            <person name="Tsui H.-C.T."/>
            <person name="Winkler M.E."/>
        </authorList>
    </citation>
    <scope>NUCLEOTIDE SEQUENCE</scope>
</reference>
<dbReference type="EMBL" id="UINC01040427">
    <property type="protein sequence ID" value="SVB40286.1"/>
    <property type="molecule type" value="Genomic_DNA"/>
</dbReference>
<sequence>MANSKVKALLFMKANSERIPGKNMRLLCGRPLFHWILESLNESGVIDEIIINTDSEEIANSAKSCFNVTIHMRPDYLLDIQANEANQIMAYDLEQTDGDYFFQTHCTNPLLKSKTIKDALNKYFKKLEKFDSLFSVTTLQKRLYDEKFHALNHDPQNLIKTQNLPFIFEENSCFYIFSRKSFCENNNRIGAKPSLFPIDKFEAVDIDEEFDFLVAEKLMENRLTKTSF</sequence>
<dbReference type="Pfam" id="PF02348">
    <property type="entry name" value="CTP_transf_3"/>
    <property type="match status" value="1"/>
</dbReference>
<dbReference type="InterPro" id="IPR003329">
    <property type="entry name" value="Cytidylyl_trans"/>
</dbReference>
<dbReference type="PANTHER" id="PTHR21485:SF6">
    <property type="entry name" value="N-ACYLNEURAMINATE CYTIDYLYLTRANSFERASE-RELATED"/>
    <property type="match status" value="1"/>
</dbReference>
<dbReference type="Gene3D" id="3.90.550.10">
    <property type="entry name" value="Spore Coat Polysaccharide Biosynthesis Protein SpsA, Chain A"/>
    <property type="match status" value="1"/>
</dbReference>
<dbReference type="InterPro" id="IPR029044">
    <property type="entry name" value="Nucleotide-diphossugar_trans"/>
</dbReference>
<protein>
    <recommendedName>
        <fullName evidence="2">Acylneuraminate cytidylyltransferase</fullName>
    </recommendedName>
</protein>
<name>A0A382DP87_9ZZZZ</name>
<dbReference type="GO" id="GO:0008781">
    <property type="term" value="F:N-acylneuraminate cytidylyltransferase activity"/>
    <property type="evidence" value="ECO:0007669"/>
    <property type="project" value="TreeGrafter"/>
</dbReference>
<dbReference type="CDD" id="cd02513">
    <property type="entry name" value="CMP-NeuAc_Synthase"/>
    <property type="match status" value="1"/>
</dbReference>
<dbReference type="SUPFAM" id="SSF53448">
    <property type="entry name" value="Nucleotide-diphospho-sugar transferases"/>
    <property type="match status" value="1"/>
</dbReference>
<dbReference type="PANTHER" id="PTHR21485">
    <property type="entry name" value="HAD SUPERFAMILY MEMBERS CMAS AND KDSC"/>
    <property type="match status" value="1"/>
</dbReference>
<accession>A0A382DP87</accession>
<gene>
    <name evidence="1" type="ORF">METZ01_LOCUS193140</name>
</gene>
<proteinExistence type="predicted"/>
<evidence type="ECO:0008006" key="2">
    <source>
        <dbReference type="Google" id="ProtNLM"/>
    </source>
</evidence>
<dbReference type="AlphaFoldDB" id="A0A382DP87"/>
<dbReference type="InterPro" id="IPR050793">
    <property type="entry name" value="CMP-NeuNAc_synthase"/>
</dbReference>
<organism evidence="1">
    <name type="scientific">marine metagenome</name>
    <dbReference type="NCBI Taxonomy" id="408172"/>
    <lineage>
        <taxon>unclassified sequences</taxon>
        <taxon>metagenomes</taxon>
        <taxon>ecological metagenomes</taxon>
    </lineage>
</organism>